<organism evidence="2 3">
    <name type="scientific">Trichogramma brassicae</name>
    <dbReference type="NCBI Taxonomy" id="86971"/>
    <lineage>
        <taxon>Eukaryota</taxon>
        <taxon>Metazoa</taxon>
        <taxon>Ecdysozoa</taxon>
        <taxon>Arthropoda</taxon>
        <taxon>Hexapoda</taxon>
        <taxon>Insecta</taxon>
        <taxon>Pterygota</taxon>
        <taxon>Neoptera</taxon>
        <taxon>Endopterygota</taxon>
        <taxon>Hymenoptera</taxon>
        <taxon>Apocrita</taxon>
        <taxon>Proctotrupomorpha</taxon>
        <taxon>Chalcidoidea</taxon>
        <taxon>Trichogrammatidae</taxon>
        <taxon>Trichogramma</taxon>
    </lineage>
</organism>
<proteinExistence type="predicted"/>
<reference evidence="2 3" key="1">
    <citation type="submission" date="2020-02" db="EMBL/GenBank/DDBJ databases">
        <authorList>
            <person name="Ferguson B K."/>
        </authorList>
    </citation>
    <scope>NUCLEOTIDE SEQUENCE [LARGE SCALE GENOMIC DNA]</scope>
</reference>
<name>A0A6H5J3L5_9HYME</name>
<dbReference type="AlphaFoldDB" id="A0A6H5J3L5"/>
<evidence type="ECO:0000256" key="1">
    <source>
        <dbReference type="SAM" id="MobiDB-lite"/>
    </source>
</evidence>
<feature type="region of interest" description="Disordered" evidence="1">
    <location>
        <begin position="45"/>
        <end position="83"/>
    </location>
</feature>
<accession>A0A6H5J3L5</accession>
<gene>
    <name evidence="2" type="ORF">TBRA_LOCUS16601</name>
</gene>
<dbReference type="EMBL" id="CADCXV010001517">
    <property type="protein sequence ID" value="CAB0045044.1"/>
    <property type="molecule type" value="Genomic_DNA"/>
</dbReference>
<keyword evidence="3" id="KW-1185">Reference proteome</keyword>
<feature type="compositionally biased region" description="Basic and acidic residues" evidence="1">
    <location>
        <begin position="69"/>
        <end position="82"/>
    </location>
</feature>
<evidence type="ECO:0000313" key="3">
    <source>
        <dbReference type="Proteomes" id="UP000479190"/>
    </source>
</evidence>
<dbReference type="Proteomes" id="UP000479190">
    <property type="component" value="Unassembled WGS sequence"/>
</dbReference>
<evidence type="ECO:0000313" key="2">
    <source>
        <dbReference type="EMBL" id="CAB0045044.1"/>
    </source>
</evidence>
<sequence>MSPILTRFGDVIVLWRSGVTISASLLSKWKKKSLKIGNVPVGFETDVKKGSGKTKPKFTRPARNTQRTDGTHEKEPSKKTQERSVGIDAKLLFNDNSLLSEHAVNESTLHTRAVISSRGIELGTAALLTSSANLCAAPAYDAVPYRAFYRVSLALLERKLKYMRKEIFTKKPAHKLRQCVPQWCQICRQWARKEV</sequence>
<protein>
    <submittedName>
        <fullName evidence="2">Uncharacterized protein</fullName>
    </submittedName>
</protein>
<feature type="compositionally biased region" description="Basic residues" evidence="1">
    <location>
        <begin position="50"/>
        <end position="60"/>
    </location>
</feature>